<name>A0A2P8DBC7_9BACT</name>
<feature type="signal peptide" evidence="1">
    <location>
        <begin position="1"/>
        <end position="19"/>
    </location>
</feature>
<evidence type="ECO:0000259" key="2">
    <source>
        <dbReference type="Pfam" id="PF13568"/>
    </source>
</evidence>
<dbReference type="Gene3D" id="2.40.160.20">
    <property type="match status" value="1"/>
</dbReference>
<keyword evidence="4" id="KW-1185">Reference proteome</keyword>
<reference evidence="3 4" key="1">
    <citation type="submission" date="2018-03" db="EMBL/GenBank/DDBJ databases">
        <title>Genomic Encyclopedia of Type Strains, Phase III (KMG-III): the genomes of soil and plant-associated and newly described type strains.</title>
        <authorList>
            <person name="Whitman W."/>
        </authorList>
    </citation>
    <scope>NUCLEOTIDE SEQUENCE [LARGE SCALE GENOMIC DNA]</scope>
    <source>
        <strain evidence="3 4">CGMCC 1.12700</strain>
    </source>
</reference>
<dbReference type="EMBL" id="PYGD01000001">
    <property type="protein sequence ID" value="PSK94509.1"/>
    <property type="molecule type" value="Genomic_DNA"/>
</dbReference>
<dbReference type="Proteomes" id="UP000240572">
    <property type="component" value="Unassembled WGS sequence"/>
</dbReference>
<evidence type="ECO:0000313" key="3">
    <source>
        <dbReference type="EMBL" id="PSK94509.1"/>
    </source>
</evidence>
<accession>A0A2P8DBC7</accession>
<protein>
    <submittedName>
        <fullName evidence="3">Outer membrane protein with beta-barrel domain</fullName>
    </submittedName>
</protein>
<feature type="chain" id="PRO_5015113772" evidence="1">
    <location>
        <begin position="20"/>
        <end position="217"/>
    </location>
</feature>
<gene>
    <name evidence="3" type="ORF">B0I18_101665</name>
</gene>
<organism evidence="3 4">
    <name type="scientific">Taibaiella chishuiensis</name>
    <dbReference type="NCBI Taxonomy" id="1434707"/>
    <lineage>
        <taxon>Bacteria</taxon>
        <taxon>Pseudomonadati</taxon>
        <taxon>Bacteroidota</taxon>
        <taxon>Chitinophagia</taxon>
        <taxon>Chitinophagales</taxon>
        <taxon>Chitinophagaceae</taxon>
        <taxon>Taibaiella</taxon>
    </lineage>
</organism>
<dbReference type="SUPFAM" id="SSF56925">
    <property type="entry name" value="OMPA-like"/>
    <property type="match status" value="1"/>
</dbReference>
<keyword evidence="1" id="KW-0732">Signal</keyword>
<feature type="domain" description="Outer membrane protein beta-barrel" evidence="2">
    <location>
        <begin position="19"/>
        <end position="194"/>
    </location>
</feature>
<dbReference type="AlphaFoldDB" id="A0A2P8DBC7"/>
<sequence>MKKFPVLLLALSSSALTYAQERSPLRFGVKAGGNLSHIGLSDNSAFPGNKNAFGFGAYGGGLLEISGPAGSKFKGQVEALFSYHNAKQKYTNSNLVKMTAKTDLAQISVPIMIKYFVIPQLSFNAGGSVNFNVASRTKTESVSEGNTVTTTINNKSDIDRLQTVQVGALVGATYYIHKGFFVDARYNYYFGSMFKEIKNNDPSYRLSAIQLGVGYKF</sequence>
<comment type="caution">
    <text evidence="3">The sequence shown here is derived from an EMBL/GenBank/DDBJ whole genome shotgun (WGS) entry which is preliminary data.</text>
</comment>
<dbReference type="InterPro" id="IPR011250">
    <property type="entry name" value="OMP/PagP_B-barrel"/>
</dbReference>
<evidence type="ECO:0000313" key="4">
    <source>
        <dbReference type="Proteomes" id="UP000240572"/>
    </source>
</evidence>
<evidence type="ECO:0000256" key="1">
    <source>
        <dbReference type="SAM" id="SignalP"/>
    </source>
</evidence>
<proteinExistence type="predicted"/>
<dbReference type="InterPro" id="IPR025665">
    <property type="entry name" value="Beta-barrel_OMP_2"/>
</dbReference>
<dbReference type="Pfam" id="PF13568">
    <property type="entry name" value="OMP_b-brl_2"/>
    <property type="match status" value="1"/>
</dbReference>
<dbReference type="RefSeq" id="WP_106521211.1">
    <property type="nucleotide sequence ID" value="NZ_PYGD01000001.1"/>
</dbReference>
<dbReference type="OrthoDB" id="947434at2"/>